<dbReference type="EMBL" id="JAQQXQ010000002">
    <property type="protein sequence ID" value="MDC8753589.1"/>
    <property type="molecule type" value="Genomic_DNA"/>
</dbReference>
<dbReference type="PROSITE" id="PS50175">
    <property type="entry name" value="ASP_PROT_RETROV"/>
    <property type="match status" value="1"/>
</dbReference>
<dbReference type="GO" id="GO:0008233">
    <property type="term" value="F:peptidase activity"/>
    <property type="evidence" value="ECO:0007669"/>
    <property type="project" value="UniProtKB-KW"/>
</dbReference>
<comment type="caution">
    <text evidence="3">The sequence shown here is derived from an EMBL/GenBank/DDBJ whole genome shotgun (WGS) entry which is preliminary data.</text>
</comment>
<gene>
    <name evidence="3" type="ORF">OIK40_02905</name>
</gene>
<keyword evidence="4" id="KW-1185">Reference proteome</keyword>
<name>A0ABT5JLU4_9SPHN</name>
<dbReference type="EC" id="3.4.23.-" evidence="3"/>
<keyword evidence="3" id="KW-0645">Protease</keyword>
<dbReference type="CDD" id="cd05483">
    <property type="entry name" value="retropepsin_like_bacteria"/>
    <property type="match status" value="1"/>
</dbReference>
<reference evidence="3 4" key="1">
    <citation type="submission" date="2022-10" db="EMBL/GenBank/DDBJ databases">
        <title>Erythrobacter sp. sf7 Genome sequencing.</title>
        <authorList>
            <person name="Park S."/>
        </authorList>
    </citation>
    <scope>NUCLEOTIDE SEQUENCE [LARGE SCALE GENOMIC DNA]</scope>
    <source>
        <strain evidence="4">sf7</strain>
    </source>
</reference>
<dbReference type="RefSeq" id="WP_273676069.1">
    <property type="nucleotide sequence ID" value="NZ_JAQQXQ010000002.1"/>
</dbReference>
<dbReference type="Gene3D" id="2.40.70.10">
    <property type="entry name" value="Acid Proteases"/>
    <property type="match status" value="1"/>
</dbReference>
<evidence type="ECO:0000259" key="2">
    <source>
        <dbReference type="PROSITE" id="PS50175"/>
    </source>
</evidence>
<dbReference type="InterPro" id="IPR001995">
    <property type="entry name" value="Peptidase_A2_cat"/>
</dbReference>
<protein>
    <submittedName>
        <fullName evidence="3">TIGR02281 family clan AA aspartic protease</fullName>
        <ecNumber evidence="3">3.4.23.-</ecNumber>
    </submittedName>
</protein>
<evidence type="ECO:0000313" key="4">
    <source>
        <dbReference type="Proteomes" id="UP001216558"/>
    </source>
</evidence>
<organism evidence="3 4">
    <name type="scientific">Erythrobacter fulvus</name>
    <dbReference type="NCBI Taxonomy" id="2987523"/>
    <lineage>
        <taxon>Bacteria</taxon>
        <taxon>Pseudomonadati</taxon>
        <taxon>Pseudomonadota</taxon>
        <taxon>Alphaproteobacteria</taxon>
        <taxon>Sphingomonadales</taxon>
        <taxon>Erythrobacteraceae</taxon>
        <taxon>Erythrobacter/Porphyrobacter group</taxon>
        <taxon>Erythrobacter</taxon>
    </lineage>
</organism>
<keyword evidence="1 3" id="KW-0378">Hydrolase</keyword>
<dbReference type="Pfam" id="PF13975">
    <property type="entry name" value="gag-asp_proteas"/>
    <property type="match status" value="1"/>
</dbReference>
<dbReference type="InterPro" id="IPR021109">
    <property type="entry name" value="Peptidase_aspartic_dom_sf"/>
</dbReference>
<sequence length="115" mass="12222">MRASNGLFYVTANVGSGEARFLVDTGASHVILSHSDAKKSISRSNRQKTQDLVTAGGAIAVDWVVLDTIVIEGQVLRQVEAAVPRRDVGISLLGQSALAQFSSVRIEGDQLSLTK</sequence>
<dbReference type="NCBIfam" id="TIGR02281">
    <property type="entry name" value="clan_AA_DTGA"/>
    <property type="match status" value="1"/>
</dbReference>
<evidence type="ECO:0000313" key="3">
    <source>
        <dbReference type="EMBL" id="MDC8753589.1"/>
    </source>
</evidence>
<accession>A0ABT5JLU4</accession>
<evidence type="ECO:0000256" key="1">
    <source>
        <dbReference type="ARBA" id="ARBA00022801"/>
    </source>
</evidence>
<dbReference type="PROSITE" id="PS00141">
    <property type="entry name" value="ASP_PROTEASE"/>
    <property type="match status" value="1"/>
</dbReference>
<dbReference type="InterPro" id="IPR011969">
    <property type="entry name" value="Clan_AA_Asp_peptidase_C"/>
</dbReference>
<dbReference type="InterPro" id="IPR034122">
    <property type="entry name" value="Retropepsin-like_bacterial"/>
</dbReference>
<proteinExistence type="predicted"/>
<dbReference type="Proteomes" id="UP001216558">
    <property type="component" value="Unassembled WGS sequence"/>
</dbReference>
<feature type="domain" description="Peptidase A2" evidence="2">
    <location>
        <begin position="19"/>
        <end position="97"/>
    </location>
</feature>
<dbReference type="GO" id="GO:0006508">
    <property type="term" value="P:proteolysis"/>
    <property type="evidence" value="ECO:0007669"/>
    <property type="project" value="UniProtKB-KW"/>
</dbReference>
<dbReference type="SUPFAM" id="SSF50630">
    <property type="entry name" value="Acid proteases"/>
    <property type="match status" value="1"/>
</dbReference>
<dbReference type="InterPro" id="IPR001969">
    <property type="entry name" value="Aspartic_peptidase_AS"/>
</dbReference>